<organism evidence="1 2">
    <name type="scientific">Neurospora intermedia</name>
    <dbReference type="NCBI Taxonomy" id="5142"/>
    <lineage>
        <taxon>Eukaryota</taxon>
        <taxon>Fungi</taxon>
        <taxon>Dikarya</taxon>
        <taxon>Ascomycota</taxon>
        <taxon>Pezizomycotina</taxon>
        <taxon>Sordariomycetes</taxon>
        <taxon>Sordariomycetidae</taxon>
        <taxon>Sordariales</taxon>
        <taxon>Sordariaceae</taxon>
        <taxon>Neurospora</taxon>
    </lineage>
</organism>
<sequence>MDDDYREVDRPNHLVAERGDWMLTTLLHPTGERYDPENWLKNRPSAAFFVVGYSMYTGRPVVMVGDLENVVKPKSKIPRFAASPAFSGRGVGAMYKEIGGGRYPGGLVPVVSLFRQGLFPALKLLVNNLNPVTAKSPIGLSQSDQEALAANQEAIIQAISVGAPAPIPDRFARGPRYHHSSVAVSGTEFFRMPLFRIKLDQIPREVFGILSHFINANPLHLLYPITLIQATLKFLFIVSDTSRRTENRATDTKPVPLVSLEQFLIYYSHFESFHQIFKLAFYIHPFRWISAQIERNSTLVATEGEPHPLNVPEFPSTERLLDLLTPFSTTPIAFMLPYAYPGSTLPDLQIPGYLSPAHTQELANACLFHWLILGPPSQPLWRDMANKNKRKKRQAEPFDQTRDVIIPYKWIQPLFRDSMDWEATSLPESEDRIWDLNRAVSLFAGHTLEGPLAGPQCIDFDEGGLEELSLPLDEWEDDEREPLAVDRAHPVSVPVDAHLPALSADVLALPPSQFLAPVHCTYLKHHFQNMFREADAVGAMPPNLRLSSFGIPYLTLHEPSEDDAVVSPDTMLDPIPPLGKDENPTTIQWEINSLSTEDGFLPAYFRLFANMLGRKKDNQIVKPEDMSALVWSTYCQYVDDTFPLRVYISILESLASQKLDPKKLLGWWTGRASAGIVTFAVLRQSCLDILDSEDPEKILLVEGMITALNMFPSAALKQLKAFDKKFIPPFPDHMHDYITDLTGREDKHDD</sequence>
<evidence type="ECO:0000313" key="1">
    <source>
        <dbReference type="EMBL" id="KAL0473306.1"/>
    </source>
</evidence>
<accession>A0ABR3DKU8</accession>
<gene>
    <name evidence="1" type="ORF">QR685DRAFT_541939</name>
</gene>
<name>A0ABR3DKU8_NEUIN</name>
<evidence type="ECO:0000313" key="2">
    <source>
        <dbReference type="Proteomes" id="UP001451303"/>
    </source>
</evidence>
<reference evidence="1 2" key="1">
    <citation type="submission" date="2023-09" db="EMBL/GenBank/DDBJ databases">
        <title>Multi-omics analysis of a traditional fermented food reveals byproduct-associated fungal strains for waste-to-food upcycling.</title>
        <authorList>
            <consortium name="Lawrence Berkeley National Laboratory"/>
            <person name="Rekdal V.M."/>
            <person name="Villalobos-Escobedo J.M."/>
            <person name="Rodriguez-Valeron N."/>
            <person name="Garcia M.O."/>
            <person name="Vasquez D.P."/>
            <person name="Damayanti I."/>
            <person name="Sorensen P.M."/>
            <person name="Baidoo E.E."/>
            <person name="De Carvalho A.C."/>
            <person name="Riley R."/>
            <person name="Lipzen A."/>
            <person name="He G."/>
            <person name="Yan M."/>
            <person name="Haridas S."/>
            <person name="Daum C."/>
            <person name="Yoshinaga Y."/>
            <person name="Ng V."/>
            <person name="Grigoriev I.V."/>
            <person name="Munk R."/>
            <person name="Nuraida L."/>
            <person name="Wijaya C.H."/>
            <person name="Morales P.-C."/>
            <person name="Keasling J.D."/>
        </authorList>
    </citation>
    <scope>NUCLEOTIDE SEQUENCE [LARGE SCALE GENOMIC DNA]</scope>
    <source>
        <strain evidence="1 2">FGSC 2613</strain>
    </source>
</reference>
<dbReference type="EMBL" id="JAVLET010000002">
    <property type="protein sequence ID" value="KAL0473306.1"/>
    <property type="molecule type" value="Genomic_DNA"/>
</dbReference>
<keyword evidence="2" id="KW-1185">Reference proteome</keyword>
<protein>
    <submittedName>
        <fullName evidence="1">Uncharacterized protein</fullName>
    </submittedName>
</protein>
<dbReference type="Proteomes" id="UP001451303">
    <property type="component" value="Unassembled WGS sequence"/>
</dbReference>
<proteinExistence type="predicted"/>
<comment type="caution">
    <text evidence="1">The sequence shown here is derived from an EMBL/GenBank/DDBJ whole genome shotgun (WGS) entry which is preliminary data.</text>
</comment>